<protein>
    <submittedName>
        <fullName evidence="3">Uncharacterized protein</fullName>
    </submittedName>
</protein>
<keyword evidence="4" id="KW-1185">Reference proteome</keyword>
<dbReference type="OrthoDB" id="88410at2759"/>
<organism evidence="3 4">
    <name type="scientific">Spirodela intermedia</name>
    <name type="common">Intermediate duckweed</name>
    <dbReference type="NCBI Taxonomy" id="51605"/>
    <lineage>
        <taxon>Eukaryota</taxon>
        <taxon>Viridiplantae</taxon>
        <taxon>Streptophyta</taxon>
        <taxon>Embryophyta</taxon>
        <taxon>Tracheophyta</taxon>
        <taxon>Spermatophyta</taxon>
        <taxon>Magnoliopsida</taxon>
        <taxon>Liliopsida</taxon>
        <taxon>Araceae</taxon>
        <taxon>Lemnoideae</taxon>
        <taxon>Spirodela</taxon>
    </lineage>
</organism>
<dbReference type="EMBL" id="LR743590">
    <property type="protein sequence ID" value="CAA2617964.1"/>
    <property type="molecule type" value="Genomic_DNA"/>
</dbReference>
<evidence type="ECO:0000313" key="4">
    <source>
        <dbReference type="Proteomes" id="UP000663760"/>
    </source>
</evidence>
<sequence length="76" mass="7747">MCYAVKCGTCGKSTWAGCGRHVASVYSQIPEGQHCLCRRWPGVKLPGEAESAAAGGGSASTAEGAADPQSSWCIIS</sequence>
<gene>
    <name evidence="2" type="ORF">SI7747_03004125</name>
    <name evidence="3" type="ORF">SI8410_03004462</name>
</gene>
<dbReference type="PANTHER" id="PTHR34724">
    <property type="entry name" value="OS12G0596101 PROTEIN"/>
    <property type="match status" value="1"/>
</dbReference>
<feature type="region of interest" description="Disordered" evidence="1">
    <location>
        <begin position="48"/>
        <end position="76"/>
    </location>
</feature>
<dbReference type="AlphaFoldDB" id="A0A7I8KA25"/>
<name>A0A7I8KA25_SPIIN</name>
<proteinExistence type="predicted"/>
<dbReference type="PANTHER" id="PTHR34724:SF4">
    <property type="entry name" value="EXPRESSED PROTEIN"/>
    <property type="match status" value="1"/>
</dbReference>
<dbReference type="EMBL" id="LR746266">
    <property type="protein sequence ID" value="CAA7393751.1"/>
    <property type="molecule type" value="Genomic_DNA"/>
</dbReference>
<reference evidence="3" key="1">
    <citation type="submission" date="2020-02" db="EMBL/GenBank/DDBJ databases">
        <authorList>
            <person name="Scholz U."/>
            <person name="Mascher M."/>
            <person name="Fiebig A."/>
        </authorList>
    </citation>
    <scope>NUCLEOTIDE SEQUENCE</scope>
</reference>
<accession>A0A7I8KA25</accession>
<feature type="compositionally biased region" description="Low complexity" evidence="1">
    <location>
        <begin position="48"/>
        <end position="66"/>
    </location>
</feature>
<dbReference type="Proteomes" id="UP000663760">
    <property type="component" value="Chromosome 3"/>
</dbReference>
<evidence type="ECO:0000313" key="2">
    <source>
        <dbReference type="EMBL" id="CAA2617964.1"/>
    </source>
</evidence>
<evidence type="ECO:0000313" key="3">
    <source>
        <dbReference type="EMBL" id="CAA7393751.1"/>
    </source>
</evidence>
<evidence type="ECO:0000256" key="1">
    <source>
        <dbReference type="SAM" id="MobiDB-lite"/>
    </source>
</evidence>